<name>A0A4R1K5U9_9BACT</name>
<dbReference type="EMBL" id="SMGG01000007">
    <property type="protein sequence ID" value="TCK58419.1"/>
    <property type="molecule type" value="Genomic_DNA"/>
</dbReference>
<evidence type="ECO:0000313" key="1">
    <source>
        <dbReference type="EMBL" id="TCK58419.1"/>
    </source>
</evidence>
<comment type="caution">
    <text evidence="1">The sequence shown here is derived from an EMBL/GenBank/DDBJ whole genome shotgun (WGS) entry which is preliminary data.</text>
</comment>
<reference evidence="1 2" key="1">
    <citation type="submission" date="2019-03" db="EMBL/GenBank/DDBJ databases">
        <title>Genomic Encyclopedia of Type Strains, Phase IV (KMG-IV): sequencing the most valuable type-strain genomes for metagenomic binning, comparative biology and taxonomic classification.</title>
        <authorList>
            <person name="Goeker M."/>
        </authorList>
    </citation>
    <scope>NUCLEOTIDE SEQUENCE [LARGE SCALE GENOMIC DNA]</scope>
    <source>
        <strain evidence="1 2">DSM 24984</strain>
    </source>
</reference>
<protein>
    <submittedName>
        <fullName evidence="1">DpnD/PcfM-like protein</fullName>
    </submittedName>
</protein>
<keyword evidence="2" id="KW-1185">Reference proteome</keyword>
<proteinExistence type="predicted"/>
<sequence>MSCLKRMVLIMSEYTVIITEKSVLKVTVDAESAAEAEQKVKILYSKGSILMDEGEYSAEFFCLRLTRDDVRVIAERLKLPVDEQSLDEYFTAVQERYFYESEADPTASWDLIVEYIITTL</sequence>
<organism evidence="1 2">
    <name type="scientific">Seleniivibrio woodruffii</name>
    <dbReference type="NCBI Taxonomy" id="1078050"/>
    <lineage>
        <taxon>Bacteria</taxon>
        <taxon>Pseudomonadati</taxon>
        <taxon>Deferribacterota</taxon>
        <taxon>Deferribacteres</taxon>
        <taxon>Deferribacterales</taxon>
        <taxon>Geovibrionaceae</taxon>
        <taxon>Seleniivibrio</taxon>
    </lineage>
</organism>
<gene>
    <name evidence="1" type="ORF">C8D98_2621</name>
</gene>
<evidence type="ECO:0000313" key="2">
    <source>
        <dbReference type="Proteomes" id="UP000294614"/>
    </source>
</evidence>
<accession>A0A4R1K5U9</accession>
<dbReference type="Proteomes" id="UP000294614">
    <property type="component" value="Unassembled WGS sequence"/>
</dbReference>
<dbReference type="AlphaFoldDB" id="A0A4R1K5U9"/>